<reference evidence="3 4" key="1">
    <citation type="journal article" date="2019" name="Nat. Microbiol.">
        <title>Mediterranean grassland soil C-N compound turnover is dependent on rainfall and depth, and is mediated by genomically divergent microorganisms.</title>
        <authorList>
            <person name="Diamond S."/>
            <person name="Andeer P.F."/>
            <person name="Li Z."/>
            <person name="Crits-Christoph A."/>
            <person name="Burstein D."/>
            <person name="Anantharaman K."/>
            <person name="Lane K.R."/>
            <person name="Thomas B.C."/>
            <person name="Pan C."/>
            <person name="Northen T.R."/>
            <person name="Banfield J.F."/>
        </authorList>
    </citation>
    <scope>NUCLEOTIDE SEQUENCE [LARGE SCALE GENOMIC DNA]</scope>
    <source>
        <strain evidence="3">WS_2</strain>
    </source>
</reference>
<feature type="chain" id="PRO_5021784750" evidence="1">
    <location>
        <begin position="22"/>
        <end position="204"/>
    </location>
</feature>
<protein>
    <submittedName>
        <fullName evidence="3">DUF4384 domain-containing protein</fullName>
    </submittedName>
</protein>
<evidence type="ECO:0000313" key="4">
    <source>
        <dbReference type="Proteomes" id="UP000317716"/>
    </source>
</evidence>
<dbReference type="EMBL" id="VBOS01000428">
    <property type="protein sequence ID" value="TMQ50015.1"/>
    <property type="molecule type" value="Genomic_DNA"/>
</dbReference>
<feature type="non-terminal residue" evidence="3">
    <location>
        <position position="204"/>
    </location>
</feature>
<dbReference type="InterPro" id="IPR025493">
    <property type="entry name" value="DUF4384"/>
</dbReference>
<accession>A0A538SF67</accession>
<evidence type="ECO:0000256" key="1">
    <source>
        <dbReference type="SAM" id="SignalP"/>
    </source>
</evidence>
<sequence length="204" mass="22533">MRRAGILLALATLLVPGASHARQAVEVWTDRGNEAVYEPGERMQIKVRSADDAHVLVYEIDSEGYVRLLFPDIGGSGFLEGRETYGIPAEGSNVDLVVQQPVGQCYIVALASAAPFDSLPWYLRPYDAQAEAVGYVGAPLEEQGVTAEGRIVGDPFVAMERIRRRVVEHATDAEAFATAYTTYYVHQAVRYPRYVCYDCHRPGH</sequence>
<evidence type="ECO:0000259" key="2">
    <source>
        <dbReference type="Pfam" id="PF14326"/>
    </source>
</evidence>
<name>A0A538SF67_UNCEI</name>
<dbReference type="PANTHER" id="PTHR36194">
    <property type="entry name" value="S-LAYER-LIKE PROTEIN"/>
    <property type="match status" value="1"/>
</dbReference>
<dbReference type="PANTHER" id="PTHR36194:SF1">
    <property type="entry name" value="S-LAYER-LIKE PROTEIN"/>
    <property type="match status" value="1"/>
</dbReference>
<feature type="domain" description="DUF4384" evidence="2">
    <location>
        <begin position="36"/>
        <end position="115"/>
    </location>
</feature>
<dbReference type="Proteomes" id="UP000317716">
    <property type="component" value="Unassembled WGS sequence"/>
</dbReference>
<feature type="signal peptide" evidence="1">
    <location>
        <begin position="1"/>
        <end position="21"/>
    </location>
</feature>
<dbReference type="Pfam" id="PF14326">
    <property type="entry name" value="DUF4384"/>
    <property type="match status" value="1"/>
</dbReference>
<evidence type="ECO:0000313" key="3">
    <source>
        <dbReference type="EMBL" id="TMQ50015.1"/>
    </source>
</evidence>
<gene>
    <name evidence="3" type="ORF">E6K72_11810</name>
</gene>
<keyword evidence="1" id="KW-0732">Signal</keyword>
<dbReference type="AlphaFoldDB" id="A0A538SF67"/>
<comment type="caution">
    <text evidence="3">The sequence shown here is derived from an EMBL/GenBank/DDBJ whole genome shotgun (WGS) entry which is preliminary data.</text>
</comment>
<proteinExistence type="predicted"/>
<organism evidence="3 4">
    <name type="scientific">Eiseniibacteriota bacterium</name>
    <dbReference type="NCBI Taxonomy" id="2212470"/>
    <lineage>
        <taxon>Bacteria</taxon>
        <taxon>Candidatus Eiseniibacteriota</taxon>
    </lineage>
</organism>